<protein>
    <recommendedName>
        <fullName evidence="3">PLL-like beta propeller domain-containing protein</fullName>
    </recommendedName>
</protein>
<feature type="transmembrane region" description="Helical" evidence="2">
    <location>
        <begin position="46"/>
        <end position="65"/>
    </location>
</feature>
<name>A0A5M7BPH6_SACHI</name>
<evidence type="ECO:0000313" key="5">
    <source>
        <dbReference type="Proteomes" id="UP000323946"/>
    </source>
</evidence>
<dbReference type="EMBL" id="VWPH01000011">
    <property type="protein sequence ID" value="KAA5830107.1"/>
    <property type="molecule type" value="Genomic_DNA"/>
</dbReference>
<dbReference type="AlphaFoldDB" id="A0A5M7BPH6"/>
<reference evidence="4 5" key="1">
    <citation type="submission" date="2019-09" db="EMBL/GenBank/DDBJ databases">
        <title>Draft genome sequence of the thermophilic Saccharopolyspora hirsuta VKM Ac-666T.</title>
        <authorList>
            <person name="Lobastova T.G."/>
            <person name="Fokina V."/>
            <person name="Bragin E.Y."/>
            <person name="Shtratnikova V.Y."/>
            <person name="Starodumova I.P."/>
            <person name="Tarlachkov S.V."/>
            <person name="Donova M.V."/>
        </authorList>
    </citation>
    <scope>NUCLEOTIDE SEQUENCE [LARGE SCALE GENOMIC DNA]</scope>
    <source>
        <strain evidence="4 5">VKM Ac-666</strain>
    </source>
</reference>
<proteinExistence type="predicted"/>
<keyword evidence="2" id="KW-0812">Transmembrane</keyword>
<dbReference type="InterPro" id="IPR058502">
    <property type="entry name" value="PLL-like_beta-prop"/>
</dbReference>
<evidence type="ECO:0000259" key="3">
    <source>
        <dbReference type="Pfam" id="PF26607"/>
    </source>
</evidence>
<sequence length="437" mass="45284">MPLFTRGDRPGRSGGSQAPVPLPDHPALDQPTMPMVPVQRRSDRRLLVLAGIGGLILITAPIVAFSQATGLKDAAAPGVPSPVVPGVVSQPRPTVISPLPGAPVAVDNARRLALLARGQDDAVLRSFTSSQSGDTPSGWTNLGGSAAGAPVAVRDGHGELAAFYIGVDGHLWFKHQAAQAQAPFEQWTDLAGGGLVGTPAVAPDAQGKLVVAARAADGAVRVVKQAEIGADEWTDWRPLPAVAEGDPVIYRDSRGKLRVFAIGPDRQMWAVAETSAGANEWTPPTSMGGDLSGTPAAAMDAKGRLCVFALRADGSLQKNREAEAASGTWSGWQDMGQRLVGKPVAINDAKGTVVIYGLNEHGALQEIWGIPPEVKAVDHGGAITELVGAAQDPTGRIFVYGIGAKGSMVSTHQEKPAAGPWTDWSDELGGVFTPLGQ</sequence>
<feature type="domain" description="PLL-like beta propeller" evidence="3">
    <location>
        <begin position="105"/>
        <end position="368"/>
    </location>
</feature>
<dbReference type="Pfam" id="PF26607">
    <property type="entry name" value="DUF8189"/>
    <property type="match status" value="1"/>
</dbReference>
<dbReference type="Gene3D" id="2.120.10.70">
    <property type="entry name" value="Fucose-specific lectin"/>
    <property type="match status" value="2"/>
</dbReference>
<evidence type="ECO:0000256" key="1">
    <source>
        <dbReference type="SAM" id="MobiDB-lite"/>
    </source>
</evidence>
<dbReference type="OrthoDB" id="3655275at2"/>
<dbReference type="CDD" id="cd22954">
    <property type="entry name" value="PLL_lectin"/>
    <property type="match status" value="1"/>
</dbReference>
<dbReference type="Proteomes" id="UP000323946">
    <property type="component" value="Unassembled WGS sequence"/>
</dbReference>
<accession>A0A5M7BPH6</accession>
<dbReference type="SMR" id="A0A5M7BPH6"/>
<keyword evidence="2" id="KW-1133">Transmembrane helix</keyword>
<gene>
    <name evidence="4" type="ORF">F1721_23710</name>
</gene>
<keyword evidence="5" id="KW-1185">Reference proteome</keyword>
<feature type="compositionally biased region" description="Basic and acidic residues" evidence="1">
    <location>
        <begin position="1"/>
        <end position="11"/>
    </location>
</feature>
<organism evidence="4 5">
    <name type="scientific">Saccharopolyspora hirsuta</name>
    <dbReference type="NCBI Taxonomy" id="1837"/>
    <lineage>
        <taxon>Bacteria</taxon>
        <taxon>Bacillati</taxon>
        <taxon>Actinomycetota</taxon>
        <taxon>Actinomycetes</taxon>
        <taxon>Pseudonocardiales</taxon>
        <taxon>Pseudonocardiaceae</taxon>
        <taxon>Saccharopolyspora</taxon>
    </lineage>
</organism>
<comment type="caution">
    <text evidence="4">The sequence shown here is derived from an EMBL/GenBank/DDBJ whole genome shotgun (WGS) entry which is preliminary data.</text>
</comment>
<keyword evidence="2" id="KW-0472">Membrane</keyword>
<dbReference type="RefSeq" id="WP_150068961.1">
    <property type="nucleotide sequence ID" value="NZ_JBEPDJ010000004.1"/>
</dbReference>
<feature type="region of interest" description="Disordered" evidence="1">
    <location>
        <begin position="1"/>
        <end position="33"/>
    </location>
</feature>
<evidence type="ECO:0000256" key="2">
    <source>
        <dbReference type="SAM" id="Phobius"/>
    </source>
</evidence>
<evidence type="ECO:0000313" key="4">
    <source>
        <dbReference type="EMBL" id="KAA5830107.1"/>
    </source>
</evidence>
<dbReference type="SUPFAM" id="SSF89372">
    <property type="entry name" value="Fucose-specific lectin"/>
    <property type="match status" value="1"/>
</dbReference>